<protein>
    <recommendedName>
        <fullName evidence="1">F-box domain-containing protein</fullName>
    </recommendedName>
</protein>
<dbReference type="OrthoDB" id="638130at2759"/>
<dbReference type="InterPro" id="IPR001810">
    <property type="entry name" value="F-box_dom"/>
</dbReference>
<dbReference type="PANTHER" id="PTHR47123:SF6">
    <property type="entry name" value="F-BOX PROTEIN SKIP23-LIKE ISOFORM X1"/>
    <property type="match status" value="1"/>
</dbReference>
<organism evidence="2 3">
    <name type="scientific">Carpinus fangiana</name>
    <dbReference type="NCBI Taxonomy" id="176857"/>
    <lineage>
        <taxon>Eukaryota</taxon>
        <taxon>Viridiplantae</taxon>
        <taxon>Streptophyta</taxon>
        <taxon>Embryophyta</taxon>
        <taxon>Tracheophyta</taxon>
        <taxon>Spermatophyta</taxon>
        <taxon>Magnoliopsida</taxon>
        <taxon>eudicotyledons</taxon>
        <taxon>Gunneridae</taxon>
        <taxon>Pentapetalae</taxon>
        <taxon>rosids</taxon>
        <taxon>fabids</taxon>
        <taxon>Fagales</taxon>
        <taxon>Betulaceae</taxon>
        <taxon>Carpinus</taxon>
    </lineage>
</organism>
<dbReference type="EMBL" id="CM017322">
    <property type="protein sequence ID" value="KAE8010698.1"/>
    <property type="molecule type" value="Genomic_DNA"/>
</dbReference>
<dbReference type="InterPro" id="IPR005174">
    <property type="entry name" value="KIB1-4_b-propeller"/>
</dbReference>
<evidence type="ECO:0000259" key="1">
    <source>
        <dbReference type="SMART" id="SM00256"/>
    </source>
</evidence>
<proteinExistence type="predicted"/>
<accession>A0A5N6QVZ1</accession>
<keyword evidence="3" id="KW-1185">Reference proteome</keyword>
<dbReference type="AlphaFoldDB" id="A0A5N6QVZ1"/>
<gene>
    <name evidence="2" type="ORF">FH972_007043</name>
</gene>
<reference evidence="2 3" key="1">
    <citation type="submission" date="2019-06" db="EMBL/GenBank/DDBJ databases">
        <title>A chromosomal-level reference genome of Carpinus fangiana (Coryloideae, Betulaceae).</title>
        <authorList>
            <person name="Yang X."/>
            <person name="Wang Z."/>
            <person name="Zhang L."/>
            <person name="Hao G."/>
            <person name="Liu J."/>
            <person name="Yang Y."/>
        </authorList>
    </citation>
    <scope>NUCLEOTIDE SEQUENCE [LARGE SCALE GENOMIC DNA]</scope>
    <source>
        <strain evidence="2">Cfa_2016G</strain>
        <tissue evidence="2">Leaf</tissue>
    </source>
</reference>
<dbReference type="Proteomes" id="UP000327013">
    <property type="component" value="Chromosome 2"/>
</dbReference>
<sequence>MDDQVVVNWSDLPDEILPCIGKSLDASIDVLRFRSVCTSWRSSIPSSREISPCFPLPFPFTGSNGNPIDAFVSQSTFYRLEPSEKNPNPSAPSSSSPKGWLIKVEESETGQIRLLNPLSSLHTRFLPASFPKLINLLDFQAVEVSKAYKFQFSAGSPIYGVSKVVLYPNSAWTSAKDCMIFAIYYDGKLGSAKYGDQKWTLVDDDENSHYDDIIVYKGQFYVIDRLGIVSWIECSSLKLIQFFPPLCGLGTQKHLVESCGEFYVVDRYFNRERRGLRHLRENMNHNLCRYLVCPRTVDFKVYKLDQECGNWVMVQSLGDRVFFLGNDCSFSVSAREFGGGCKGNCIYFSDENDIGVFYLEDHVIGKIMAMAINTSVASLACEDGGLGPSKSITSNQSETVIPLGFLGKKLD</sequence>
<dbReference type="SMART" id="SM00256">
    <property type="entry name" value="FBOX"/>
    <property type="match status" value="1"/>
</dbReference>
<dbReference type="Pfam" id="PF03478">
    <property type="entry name" value="Beta-prop_KIB1-4"/>
    <property type="match status" value="1"/>
</dbReference>
<evidence type="ECO:0000313" key="3">
    <source>
        <dbReference type="Proteomes" id="UP000327013"/>
    </source>
</evidence>
<feature type="domain" description="F-box" evidence="1">
    <location>
        <begin position="12"/>
        <end position="53"/>
    </location>
</feature>
<dbReference type="InterPro" id="IPR051304">
    <property type="entry name" value="SCF_F-box_domain"/>
</dbReference>
<dbReference type="Pfam" id="PF00646">
    <property type="entry name" value="F-box"/>
    <property type="match status" value="1"/>
</dbReference>
<dbReference type="Gene3D" id="1.20.1280.50">
    <property type="match status" value="1"/>
</dbReference>
<name>A0A5N6QVZ1_9ROSI</name>
<evidence type="ECO:0000313" key="2">
    <source>
        <dbReference type="EMBL" id="KAE8010698.1"/>
    </source>
</evidence>
<dbReference type="PANTHER" id="PTHR47123">
    <property type="entry name" value="F-BOX PROTEIN SKIP23"/>
    <property type="match status" value="1"/>
</dbReference>